<dbReference type="Proteomes" id="UP000182827">
    <property type="component" value="Unassembled WGS sequence"/>
</dbReference>
<evidence type="ECO:0000313" key="3">
    <source>
        <dbReference type="Proteomes" id="UP000182827"/>
    </source>
</evidence>
<feature type="domain" description="DUF4062" evidence="1">
    <location>
        <begin position="5"/>
        <end position="101"/>
    </location>
</feature>
<reference evidence="3" key="1">
    <citation type="submission" date="2016-10" db="EMBL/GenBank/DDBJ databases">
        <authorList>
            <person name="Varghese N."/>
            <person name="Submissions S."/>
        </authorList>
    </citation>
    <scope>NUCLEOTIDE SEQUENCE [LARGE SCALE GENOMIC DNA]</scope>
    <source>
        <strain evidence="3">ANC 5076</strain>
    </source>
</reference>
<dbReference type="Pfam" id="PF13271">
    <property type="entry name" value="DUF4062"/>
    <property type="match status" value="1"/>
</dbReference>
<proteinExistence type="predicted"/>
<keyword evidence="3" id="KW-1185">Reference proteome</keyword>
<dbReference type="AlphaFoldDB" id="A0A1I6PNV3"/>
<dbReference type="RefSeq" id="WP_074943748.1">
    <property type="nucleotide sequence ID" value="NZ_FOZU01000002.1"/>
</dbReference>
<gene>
    <name evidence="2" type="ORF">SAMN05444586_1002211</name>
</gene>
<organism evidence="2 3">
    <name type="scientific">Acinetobacter bohemicus</name>
    <dbReference type="NCBI Taxonomy" id="1435036"/>
    <lineage>
        <taxon>Bacteria</taxon>
        <taxon>Pseudomonadati</taxon>
        <taxon>Pseudomonadota</taxon>
        <taxon>Gammaproteobacteria</taxon>
        <taxon>Moraxellales</taxon>
        <taxon>Moraxellaceae</taxon>
        <taxon>Acinetobacter</taxon>
    </lineage>
</organism>
<dbReference type="InterPro" id="IPR025139">
    <property type="entry name" value="DUF4062"/>
</dbReference>
<evidence type="ECO:0000259" key="1">
    <source>
        <dbReference type="Pfam" id="PF13271"/>
    </source>
</evidence>
<dbReference type="EMBL" id="FOZU01000002">
    <property type="protein sequence ID" value="SFS41725.1"/>
    <property type="molecule type" value="Genomic_DNA"/>
</dbReference>
<name>A0A1I6PNV3_9GAMM</name>
<evidence type="ECO:0000313" key="2">
    <source>
        <dbReference type="EMBL" id="SFS41725.1"/>
    </source>
</evidence>
<accession>A0A1I6PNV3</accession>
<protein>
    <recommendedName>
        <fullName evidence="1">DUF4062 domain-containing protein</fullName>
    </recommendedName>
</protein>
<sequence length="329" mass="38482">MAKPRIFVSSTYYDLKHIRASLSLFIDSLGYESILFEKGQIAFVSDDPLDISCYREAETADIFVLIIGGRYGSETSTEKIDGDKSQYTNYNSITRKEYETASENHIPTYILIEKGVYAEYQTYKRNKKNTDIEYAHVDNINIFRLIDDIYKKPNNNPIFSFEKYNEIEEWLRDQWAGLFKDFLIKRGNIKKLESLQSQIRHLETLNLTLKNYLEVLLYADKNLETQNIIQKENEKISKSQLIEHIHNLFIVSYLFDGKTLNSNQIEELISILKMSKNPFDFIHRVSSHLPISSNSYSSSITHLNDKNMAFLNDINELRTTIGLSKWKYI</sequence>